<dbReference type="RefSeq" id="WP_013103684.1">
    <property type="nucleotide sequence ID" value="NZ_CP037939.1"/>
</dbReference>
<evidence type="ECO:0000313" key="3">
    <source>
        <dbReference type="EMBL" id="QBR48031.1"/>
    </source>
</evidence>
<dbReference type="EMBL" id="CP037939">
    <property type="protein sequence ID" value="QBR48031.1"/>
    <property type="molecule type" value="Genomic_DNA"/>
</dbReference>
<keyword evidence="4" id="KW-1185">Reference proteome</keyword>
<feature type="domain" description="Helix-hairpin-helix DNA-binding motif class 1" evidence="2">
    <location>
        <begin position="189"/>
        <end position="208"/>
    </location>
</feature>
<dbReference type="PANTHER" id="PTHR21180">
    <property type="entry name" value="ENDONUCLEASE/EXONUCLEASE/PHOSPHATASE FAMILY DOMAIN-CONTAINING PROTEIN 1"/>
    <property type="match status" value="1"/>
</dbReference>
<dbReference type="Pfam" id="PF10531">
    <property type="entry name" value="SLBB"/>
    <property type="match status" value="1"/>
</dbReference>
<gene>
    <name evidence="3" type="ORF">EW139_07795</name>
</gene>
<dbReference type="InterPro" id="IPR003583">
    <property type="entry name" value="Hlx-hairpin-Hlx_DNA-bd_motif"/>
</dbReference>
<feature type="domain" description="Helix-hairpin-helix DNA-binding motif class 1" evidence="2">
    <location>
        <begin position="159"/>
        <end position="178"/>
    </location>
</feature>
<dbReference type="InterPro" id="IPR019554">
    <property type="entry name" value="Soluble_ligand-bd"/>
</dbReference>
<dbReference type="SMART" id="SM00278">
    <property type="entry name" value="HhH1"/>
    <property type="match status" value="2"/>
</dbReference>
<name>A0ABX5SKZ3_9LACO</name>
<proteinExistence type="predicted"/>
<reference evidence="3 4" key="1">
    <citation type="submission" date="2019-03" db="EMBL/GenBank/DDBJ databases">
        <title>Complete Genome Sequence of Leuconostoc kimchii strain NKJ218 Isolated from Homemade Kimchi.</title>
        <authorList>
            <person name="Jung J.Y."/>
            <person name="Jin H.M."/>
            <person name="Jung J.-W."/>
            <person name="Lee S.-Y."/>
            <person name="Ryu B.-G."/>
            <person name="Han S.-S."/>
            <person name="Kang H.K."/>
            <person name="Choi H.W."/>
            <person name="Chung E.J."/>
            <person name="Choi K.-M."/>
        </authorList>
    </citation>
    <scope>NUCLEOTIDE SEQUENCE [LARGE SCALE GENOMIC DNA]</scope>
    <source>
        <strain evidence="3 4">NKJ218</strain>
    </source>
</reference>
<dbReference type="InterPro" id="IPR004509">
    <property type="entry name" value="Competence_ComEA_HhH"/>
</dbReference>
<feature type="transmembrane region" description="Helical" evidence="1">
    <location>
        <begin position="15"/>
        <end position="35"/>
    </location>
</feature>
<dbReference type="SUPFAM" id="SSF47781">
    <property type="entry name" value="RuvA domain 2-like"/>
    <property type="match status" value="1"/>
</dbReference>
<evidence type="ECO:0000259" key="2">
    <source>
        <dbReference type="SMART" id="SM00278"/>
    </source>
</evidence>
<sequence length="211" mass="22927">MIDILDLIKDRMMQYKIWLIVIGILFVGVMLCLCFKQAKPASNTNIPAMQSTGSTVSVTSASISSENAVMMVDVKGAVKKPGVYDITNSPRVQTAVAKAGGLTDEADTVKLNLAQKLTDGQLVYVPMRGEVTTDILTDNKDSKATNNQEKVNLNTATVTELQTLTGIGEKKAEQIISYREAHGGFKKIDEIKEVSGIGDKRFETIQDSIII</sequence>
<keyword evidence="1" id="KW-0812">Transmembrane</keyword>
<organism evidence="3 4">
    <name type="scientific">Leuconostoc kimchii</name>
    <dbReference type="NCBI Taxonomy" id="136609"/>
    <lineage>
        <taxon>Bacteria</taxon>
        <taxon>Bacillati</taxon>
        <taxon>Bacillota</taxon>
        <taxon>Bacilli</taxon>
        <taxon>Lactobacillales</taxon>
        <taxon>Lactobacillaceae</taxon>
        <taxon>Leuconostoc</taxon>
    </lineage>
</organism>
<dbReference type="Gene3D" id="1.10.150.280">
    <property type="entry name" value="AF1531-like domain"/>
    <property type="match status" value="1"/>
</dbReference>
<accession>A0ABX5SKZ3</accession>
<keyword evidence="1" id="KW-1133">Transmembrane helix</keyword>
<dbReference type="InterPro" id="IPR010994">
    <property type="entry name" value="RuvA_2-like"/>
</dbReference>
<dbReference type="NCBIfam" id="TIGR00426">
    <property type="entry name" value="competence protein ComEA helix-hairpin-helix repeat region"/>
    <property type="match status" value="1"/>
</dbReference>
<dbReference type="Proteomes" id="UP000295756">
    <property type="component" value="Chromosome"/>
</dbReference>
<dbReference type="Pfam" id="PF12836">
    <property type="entry name" value="HHH_3"/>
    <property type="match status" value="1"/>
</dbReference>
<keyword evidence="1" id="KW-0472">Membrane</keyword>
<evidence type="ECO:0000313" key="4">
    <source>
        <dbReference type="Proteomes" id="UP000295756"/>
    </source>
</evidence>
<dbReference type="InterPro" id="IPR051675">
    <property type="entry name" value="Endo/Exo/Phosphatase_dom_1"/>
</dbReference>
<evidence type="ECO:0000256" key="1">
    <source>
        <dbReference type="SAM" id="Phobius"/>
    </source>
</evidence>
<dbReference type="PANTHER" id="PTHR21180:SF32">
    <property type="entry name" value="ENDONUCLEASE_EXONUCLEASE_PHOSPHATASE FAMILY DOMAIN-CONTAINING PROTEIN 1"/>
    <property type="match status" value="1"/>
</dbReference>
<protein>
    <submittedName>
        <fullName evidence="3">Transporter</fullName>
    </submittedName>
</protein>